<dbReference type="EMBL" id="CP048632">
    <property type="protein sequence ID" value="QIB36618.1"/>
    <property type="molecule type" value="Genomic_DNA"/>
</dbReference>
<dbReference type="Gene3D" id="2.60.120.200">
    <property type="match status" value="1"/>
</dbReference>
<name>A0A7L5BCL6_9HYPH</name>
<dbReference type="AlphaFoldDB" id="A0A7L5BCL6"/>
<reference evidence="1 2" key="1">
    <citation type="submission" date="2020-02" db="EMBL/GenBank/DDBJ databases">
        <title>Plant-Promoting Endophytic Bacterium Rhizobium oryzihabitans sp. nov., Isolated from the Root of Rice.</title>
        <authorList>
            <person name="zhao J."/>
            <person name="Zhang G."/>
        </authorList>
    </citation>
    <scope>NUCLEOTIDE SEQUENCE [LARGE SCALE GENOMIC DNA]</scope>
    <source>
        <strain evidence="1 2">M15</strain>
    </source>
</reference>
<evidence type="ECO:0000313" key="1">
    <source>
        <dbReference type="EMBL" id="QIB36618.1"/>
    </source>
</evidence>
<keyword evidence="2" id="KW-1185">Reference proteome</keyword>
<proteinExistence type="predicted"/>
<sequence>MSIKTGTSVGNGSRRSVSIGWKPELVISIPDAPKIVALKLHDLWAGRSNVLGASNSYADGASITKDGYTVSQSPKWNDEGITYHHLAISRSAALKMALAGSQGNAIASRLIKFDDSSINLAAVIAKRDSTRDGVLQVGSSTTALLGGTALTEPGAITNLTTGQCTVSTSPYVNEYDAAQELGEGIDFIGFESGANFATATFTGSGANRAVSLGFQPKAVIVAKLSGTLQAAWIKTDTMSASGAKQMSAAAGIVASGISFDADGLQLAASSALNVNAATYVVIAFRDHADTPIAAPAVKKSGKKAILLSARGATSWINCGTDNSLVIDGAMSMEWMGGIEPTTRANASVMMWRGASTSVSALQQSLFMGAIGWVGLAGNWSGPIMAVGCSDRMDFGTSSTNILNPFRTGLIPDYGSIIHWLATHDGSGGWMLYRNGQLVRQRALDMVAINGQPNIDGQTGHRMILGAAYNASAPVQMSRQRVSLARLYNRALTPSEVASRFARAGLGSSDPDVTSGLVEEWDAANASGSTLPATIASANNGAIVGGSIITL</sequence>
<dbReference type="RefSeq" id="WP_164056016.1">
    <property type="nucleotide sequence ID" value="NZ_CP048632.1"/>
</dbReference>
<protein>
    <submittedName>
        <fullName evidence="1">LamG domain-containing protein</fullName>
    </submittedName>
</protein>
<accession>A0A7L5BCL6</accession>
<organism evidence="1 2">
    <name type="scientific">Rhizobium oryzihabitans</name>
    <dbReference type="NCBI Taxonomy" id="2267833"/>
    <lineage>
        <taxon>Bacteria</taxon>
        <taxon>Pseudomonadati</taxon>
        <taxon>Pseudomonadota</taxon>
        <taxon>Alphaproteobacteria</taxon>
        <taxon>Hyphomicrobiales</taxon>
        <taxon>Rhizobiaceae</taxon>
        <taxon>Rhizobium/Agrobacterium group</taxon>
        <taxon>Rhizobium</taxon>
    </lineage>
</organism>
<dbReference type="SUPFAM" id="SSF49899">
    <property type="entry name" value="Concanavalin A-like lectins/glucanases"/>
    <property type="match status" value="1"/>
</dbReference>
<dbReference type="KEGG" id="roy:G3A56_00210"/>
<dbReference type="InterPro" id="IPR013320">
    <property type="entry name" value="ConA-like_dom_sf"/>
</dbReference>
<evidence type="ECO:0000313" key="2">
    <source>
        <dbReference type="Proteomes" id="UP000464865"/>
    </source>
</evidence>
<gene>
    <name evidence="1" type="ORF">G3A56_00210</name>
</gene>
<dbReference type="Proteomes" id="UP000464865">
    <property type="component" value="Chromosome M15-11"/>
</dbReference>